<dbReference type="PANTHER" id="PTHR47908:SF2">
    <property type="entry name" value="TETRATRICOPEPTIDE REPEAT (TPR)-LIKE SUPERFAMILY PROTEIN"/>
    <property type="match status" value="1"/>
</dbReference>
<dbReference type="RefSeq" id="WP_145073226.1">
    <property type="nucleotide sequence ID" value="NZ_CP036298.1"/>
</dbReference>
<dbReference type="InterPro" id="IPR011990">
    <property type="entry name" value="TPR-like_helical_dom_sf"/>
</dbReference>
<name>A0A518G0S9_9BACT</name>
<keyword evidence="2" id="KW-1185">Reference proteome</keyword>
<dbReference type="OrthoDB" id="272871at2"/>
<dbReference type="KEGG" id="ahel:Q31a_04230"/>
<keyword evidence="1" id="KW-0449">Lipoprotein</keyword>
<sequence length="283" mass="31359">MTRQRYSETSNFATCRSNFPPTSLRLKGVAWGLLLSLLCMGCRTADAQSESSAGELLQQAEQLLAEQEYARAAKLADQAGMSTPDAYRVQQLSAEILYRAGASKDSLKFFDRALELAPDRAPYNWQRGIALGSSGKFQEGAEQFKTHHDVNPDDVENSAWYFLCVAKSQSLEAARKTVIPSRGDGRQPMMSILQMLQGKLEPEQVLSAAQEATPVGPQRKLAEFYADLYVGLYYDSLNNPEQAQTYLKRSLTYGIDGYMADTARVYLADRFPDAISKPQPGAK</sequence>
<proteinExistence type="predicted"/>
<protein>
    <submittedName>
        <fullName evidence="1">Lipoprotein NlpI</fullName>
    </submittedName>
</protein>
<evidence type="ECO:0000313" key="2">
    <source>
        <dbReference type="Proteomes" id="UP000318017"/>
    </source>
</evidence>
<organism evidence="1 2">
    <name type="scientific">Aureliella helgolandensis</name>
    <dbReference type="NCBI Taxonomy" id="2527968"/>
    <lineage>
        <taxon>Bacteria</taxon>
        <taxon>Pseudomonadati</taxon>
        <taxon>Planctomycetota</taxon>
        <taxon>Planctomycetia</taxon>
        <taxon>Pirellulales</taxon>
        <taxon>Pirellulaceae</taxon>
        <taxon>Aureliella</taxon>
    </lineage>
</organism>
<evidence type="ECO:0000313" key="1">
    <source>
        <dbReference type="EMBL" id="QDV22140.1"/>
    </source>
</evidence>
<dbReference type="AlphaFoldDB" id="A0A518G0S9"/>
<dbReference type="EMBL" id="CP036298">
    <property type="protein sequence ID" value="QDV22140.1"/>
    <property type="molecule type" value="Genomic_DNA"/>
</dbReference>
<dbReference type="Gene3D" id="1.25.40.10">
    <property type="entry name" value="Tetratricopeptide repeat domain"/>
    <property type="match status" value="1"/>
</dbReference>
<accession>A0A518G0S9</accession>
<dbReference type="Proteomes" id="UP000318017">
    <property type="component" value="Chromosome"/>
</dbReference>
<reference evidence="1 2" key="1">
    <citation type="submission" date="2019-02" db="EMBL/GenBank/DDBJ databases">
        <title>Deep-cultivation of Planctomycetes and their phenomic and genomic characterization uncovers novel biology.</title>
        <authorList>
            <person name="Wiegand S."/>
            <person name="Jogler M."/>
            <person name="Boedeker C."/>
            <person name="Pinto D."/>
            <person name="Vollmers J."/>
            <person name="Rivas-Marin E."/>
            <person name="Kohn T."/>
            <person name="Peeters S.H."/>
            <person name="Heuer A."/>
            <person name="Rast P."/>
            <person name="Oberbeckmann S."/>
            <person name="Bunk B."/>
            <person name="Jeske O."/>
            <person name="Meyerdierks A."/>
            <person name="Storesund J.E."/>
            <person name="Kallscheuer N."/>
            <person name="Luecker S."/>
            <person name="Lage O.M."/>
            <person name="Pohl T."/>
            <person name="Merkel B.J."/>
            <person name="Hornburger P."/>
            <person name="Mueller R.-W."/>
            <person name="Bruemmer F."/>
            <person name="Labrenz M."/>
            <person name="Spormann A.M."/>
            <person name="Op den Camp H."/>
            <person name="Overmann J."/>
            <person name="Amann R."/>
            <person name="Jetten M.S.M."/>
            <person name="Mascher T."/>
            <person name="Medema M.H."/>
            <person name="Devos D.P."/>
            <person name="Kaster A.-K."/>
            <person name="Ovreas L."/>
            <person name="Rohde M."/>
            <person name="Galperin M.Y."/>
            <person name="Jogler C."/>
        </authorList>
    </citation>
    <scope>NUCLEOTIDE SEQUENCE [LARGE SCALE GENOMIC DNA]</scope>
    <source>
        <strain evidence="1 2">Q31a</strain>
    </source>
</reference>
<dbReference type="PANTHER" id="PTHR47908">
    <property type="match status" value="1"/>
</dbReference>
<gene>
    <name evidence="1" type="ORF">Q31a_04230</name>
</gene>
<dbReference type="SUPFAM" id="SSF48452">
    <property type="entry name" value="TPR-like"/>
    <property type="match status" value="1"/>
</dbReference>